<gene>
    <name evidence="3" type="ORF">FWK35_00035362</name>
</gene>
<dbReference type="GO" id="GO:0008270">
    <property type="term" value="F:zinc ion binding"/>
    <property type="evidence" value="ECO:0007669"/>
    <property type="project" value="UniProtKB-KW"/>
</dbReference>
<keyword evidence="1" id="KW-0862">Zinc</keyword>
<reference evidence="3 4" key="1">
    <citation type="submission" date="2019-08" db="EMBL/GenBank/DDBJ databases">
        <title>Whole genome of Aphis craccivora.</title>
        <authorList>
            <person name="Voronova N.V."/>
            <person name="Shulinski R.S."/>
            <person name="Bandarenka Y.V."/>
            <person name="Zhorov D.G."/>
            <person name="Warner D."/>
        </authorList>
    </citation>
    <scope>NUCLEOTIDE SEQUENCE [LARGE SCALE GENOMIC DNA]</scope>
    <source>
        <strain evidence="3">180601</strain>
        <tissue evidence="3">Whole Body</tissue>
    </source>
</reference>
<dbReference type="EMBL" id="VUJU01013873">
    <property type="protein sequence ID" value="KAF0703489.1"/>
    <property type="molecule type" value="Genomic_DNA"/>
</dbReference>
<protein>
    <submittedName>
        <fullName evidence="3">Protein FAR-RED IMPAIRED RESPONSE 1-like</fullName>
    </submittedName>
</protein>
<keyword evidence="1" id="KW-0479">Metal-binding</keyword>
<dbReference type="PANTHER" id="PTHR31569">
    <property type="entry name" value="SWIM-TYPE DOMAIN-CONTAINING PROTEIN"/>
    <property type="match status" value="1"/>
</dbReference>
<dbReference type="PROSITE" id="PS50966">
    <property type="entry name" value="ZF_SWIM"/>
    <property type="match status" value="1"/>
</dbReference>
<dbReference type="InterPro" id="IPR007527">
    <property type="entry name" value="Znf_SWIM"/>
</dbReference>
<dbReference type="AlphaFoldDB" id="A0A6G0VNX0"/>
<proteinExistence type="predicted"/>
<dbReference type="Pfam" id="PF21056">
    <property type="entry name" value="ZSWIM1-3_RNaseH-like"/>
    <property type="match status" value="1"/>
</dbReference>
<evidence type="ECO:0000313" key="4">
    <source>
        <dbReference type="Proteomes" id="UP000478052"/>
    </source>
</evidence>
<evidence type="ECO:0000259" key="2">
    <source>
        <dbReference type="PROSITE" id="PS50966"/>
    </source>
</evidence>
<dbReference type="PANTHER" id="PTHR31569:SF4">
    <property type="entry name" value="SWIM-TYPE DOMAIN-CONTAINING PROTEIN"/>
    <property type="match status" value="1"/>
</dbReference>
<comment type="caution">
    <text evidence="3">The sequence shown here is derived from an EMBL/GenBank/DDBJ whole genome shotgun (WGS) entry which is preliminary data.</text>
</comment>
<keyword evidence="4" id="KW-1185">Reference proteome</keyword>
<feature type="non-terminal residue" evidence="3">
    <location>
        <position position="1"/>
    </location>
</feature>
<organism evidence="3 4">
    <name type="scientific">Aphis craccivora</name>
    <name type="common">Cowpea aphid</name>
    <dbReference type="NCBI Taxonomy" id="307492"/>
    <lineage>
        <taxon>Eukaryota</taxon>
        <taxon>Metazoa</taxon>
        <taxon>Ecdysozoa</taxon>
        <taxon>Arthropoda</taxon>
        <taxon>Hexapoda</taxon>
        <taxon>Insecta</taxon>
        <taxon>Pterygota</taxon>
        <taxon>Neoptera</taxon>
        <taxon>Paraneoptera</taxon>
        <taxon>Hemiptera</taxon>
        <taxon>Sternorrhyncha</taxon>
        <taxon>Aphidomorpha</taxon>
        <taxon>Aphidoidea</taxon>
        <taxon>Aphididae</taxon>
        <taxon>Aphidini</taxon>
        <taxon>Aphis</taxon>
        <taxon>Aphis</taxon>
    </lineage>
</organism>
<keyword evidence="1" id="KW-0863">Zinc-finger</keyword>
<evidence type="ECO:0000256" key="1">
    <source>
        <dbReference type="PROSITE-ProRule" id="PRU00325"/>
    </source>
</evidence>
<dbReference type="OrthoDB" id="124789at2759"/>
<dbReference type="Proteomes" id="UP000478052">
    <property type="component" value="Unassembled WGS sequence"/>
</dbReference>
<dbReference type="InterPro" id="IPR052579">
    <property type="entry name" value="Zinc_finger_SWIM"/>
</dbReference>
<name>A0A6G0VNX0_APHCR</name>
<accession>A0A6G0VNX0</accession>
<dbReference type="InterPro" id="IPR048324">
    <property type="entry name" value="ZSWIM1-3_RNaseH-like"/>
</dbReference>
<sequence>KTFGHLPNQRRLNKNILNEALTLQKIKPNKKLLLQDLSAKSGNTILLKDITNISRYKESFTNELSSCIPILQKYNCQYEILIEDNEFRGIFFQNNTMKSNFAAFPEIVFLDGTYKLLNFNGVVYLFLVEDSVGSSEIAAVGILVGELKEYIDWLISSFKIKNENSNLINSFMTDKDENMRNVLNHHFPEANLTLCKFHVFQIFKREINTNKLGISSYEESLSREYLQKISYSQSSEEYDTTYGIMIDILPSQVMQYYNINWHPIKKQWVDGFICNNFLNFTNNRTESLNRNLKSIIKKLSSLQEFLEYFFVELQVERTERDHRAIKTIHKLPVINSEIAPIKIYSNILTQFAFNHLEKEYLASVDLKNNSDVNFNVTVLKCSCNFNRNMGLPCRHIFKMRIDNKLDIFDEKLCLPRWTKKYLLETQNSFQPLNNEDNLHDSIIRVTPNLRTPKSTFEKYKHASSFTNRLSQLISEVGQKAFNHRIGIVKQMLKIWESNKEFIILPIDDKPIESTQFIDKSVVDLKINDIINDDQQDLISANVNYCNDEINLQKGHLLDSYQSIVLPKDEHNYAKTTQFTVKR</sequence>
<feature type="domain" description="SWIM-type" evidence="2">
    <location>
        <begin position="360"/>
        <end position="404"/>
    </location>
</feature>
<evidence type="ECO:0000313" key="3">
    <source>
        <dbReference type="EMBL" id="KAF0703489.1"/>
    </source>
</evidence>